<dbReference type="eggNOG" id="KOG0987">
    <property type="taxonomic scope" value="Eukaryota"/>
</dbReference>
<reference evidence="2 4" key="2">
    <citation type="journal article" date="2014" name="BMC Genomics">
        <title>An improved genome release (version Mt4.0) for the model legume Medicago truncatula.</title>
        <authorList>
            <person name="Tang H."/>
            <person name="Krishnakumar V."/>
            <person name="Bidwell S."/>
            <person name="Rosen B."/>
            <person name="Chan A."/>
            <person name="Zhou S."/>
            <person name="Gentzbittel L."/>
            <person name="Childs K.L."/>
            <person name="Yandell M."/>
            <person name="Gundlach H."/>
            <person name="Mayer K.F."/>
            <person name="Schwartz D.C."/>
            <person name="Town C.D."/>
        </authorList>
    </citation>
    <scope>GENOME REANNOTATION</scope>
    <source>
        <strain evidence="3 4">cv. Jemalong A17</strain>
    </source>
</reference>
<organism evidence="2 4">
    <name type="scientific">Medicago truncatula</name>
    <name type="common">Barrel medic</name>
    <name type="synonym">Medicago tribuloides</name>
    <dbReference type="NCBI Taxonomy" id="3880"/>
    <lineage>
        <taxon>Eukaryota</taxon>
        <taxon>Viridiplantae</taxon>
        <taxon>Streptophyta</taxon>
        <taxon>Embryophyta</taxon>
        <taxon>Tracheophyta</taxon>
        <taxon>Spermatophyta</taxon>
        <taxon>Magnoliopsida</taxon>
        <taxon>eudicotyledons</taxon>
        <taxon>Gunneridae</taxon>
        <taxon>Pentapetalae</taxon>
        <taxon>rosids</taxon>
        <taxon>fabids</taxon>
        <taxon>Fabales</taxon>
        <taxon>Fabaceae</taxon>
        <taxon>Papilionoideae</taxon>
        <taxon>50 kb inversion clade</taxon>
        <taxon>NPAAA clade</taxon>
        <taxon>Hologalegina</taxon>
        <taxon>IRL clade</taxon>
        <taxon>Trifolieae</taxon>
        <taxon>Medicago</taxon>
    </lineage>
</organism>
<keyword evidence="2" id="KW-0067">ATP-binding</keyword>
<feature type="domain" description="DNA helicase Pif1-like 2B" evidence="1">
    <location>
        <begin position="15"/>
        <end position="58"/>
    </location>
</feature>
<dbReference type="PANTHER" id="PTHR10492:SF101">
    <property type="entry name" value="ATP-DEPENDENT DNA HELICASE"/>
    <property type="match status" value="1"/>
</dbReference>
<protein>
    <submittedName>
        <fullName evidence="2">PIF1-like helicase</fullName>
    </submittedName>
</protein>
<dbReference type="Proteomes" id="UP000002051">
    <property type="component" value="Unassembled WGS sequence"/>
</dbReference>
<dbReference type="HOGENOM" id="CLU_184018_0_0_1"/>
<evidence type="ECO:0000313" key="4">
    <source>
        <dbReference type="Proteomes" id="UP000002051"/>
    </source>
</evidence>
<reference evidence="3" key="3">
    <citation type="submission" date="2015-04" db="UniProtKB">
        <authorList>
            <consortium name="EnsemblPlants"/>
        </authorList>
    </citation>
    <scope>IDENTIFICATION</scope>
    <source>
        <strain evidence="3">cv. Jemalong A17</strain>
    </source>
</reference>
<dbReference type="Pfam" id="PF21530">
    <property type="entry name" value="Pif1_2B_dom"/>
    <property type="match status" value="1"/>
</dbReference>
<dbReference type="PaxDb" id="3880-AES79136"/>
<reference evidence="2 4" key="1">
    <citation type="journal article" date="2011" name="Nature">
        <title>The Medicago genome provides insight into the evolution of rhizobial symbioses.</title>
        <authorList>
            <person name="Young N.D."/>
            <person name="Debelle F."/>
            <person name="Oldroyd G.E."/>
            <person name="Geurts R."/>
            <person name="Cannon S.B."/>
            <person name="Udvardi M.K."/>
            <person name="Benedito V.A."/>
            <person name="Mayer K.F."/>
            <person name="Gouzy J."/>
            <person name="Schoof H."/>
            <person name="Van de Peer Y."/>
            <person name="Proost S."/>
            <person name="Cook D.R."/>
            <person name="Meyers B.C."/>
            <person name="Spannagl M."/>
            <person name="Cheung F."/>
            <person name="De Mita S."/>
            <person name="Krishnakumar V."/>
            <person name="Gundlach H."/>
            <person name="Zhou S."/>
            <person name="Mudge J."/>
            <person name="Bharti A.K."/>
            <person name="Murray J.D."/>
            <person name="Naoumkina M.A."/>
            <person name="Rosen B."/>
            <person name="Silverstein K.A."/>
            <person name="Tang H."/>
            <person name="Rombauts S."/>
            <person name="Zhao P.X."/>
            <person name="Zhou P."/>
            <person name="Barbe V."/>
            <person name="Bardou P."/>
            <person name="Bechner M."/>
            <person name="Bellec A."/>
            <person name="Berger A."/>
            <person name="Berges H."/>
            <person name="Bidwell S."/>
            <person name="Bisseling T."/>
            <person name="Choisne N."/>
            <person name="Couloux A."/>
            <person name="Denny R."/>
            <person name="Deshpande S."/>
            <person name="Dai X."/>
            <person name="Doyle J.J."/>
            <person name="Dudez A.M."/>
            <person name="Farmer A.D."/>
            <person name="Fouteau S."/>
            <person name="Franken C."/>
            <person name="Gibelin C."/>
            <person name="Gish J."/>
            <person name="Goldstein S."/>
            <person name="Gonzalez A.J."/>
            <person name="Green P.J."/>
            <person name="Hallab A."/>
            <person name="Hartog M."/>
            <person name="Hua A."/>
            <person name="Humphray S.J."/>
            <person name="Jeong D.H."/>
            <person name="Jing Y."/>
            <person name="Jocker A."/>
            <person name="Kenton S.M."/>
            <person name="Kim D.J."/>
            <person name="Klee K."/>
            <person name="Lai H."/>
            <person name="Lang C."/>
            <person name="Lin S."/>
            <person name="Macmil S.L."/>
            <person name="Magdelenat G."/>
            <person name="Matthews L."/>
            <person name="McCorrison J."/>
            <person name="Monaghan E.L."/>
            <person name="Mun J.H."/>
            <person name="Najar F.Z."/>
            <person name="Nicholson C."/>
            <person name="Noirot C."/>
            <person name="O'Bleness M."/>
            <person name="Paule C.R."/>
            <person name="Poulain J."/>
            <person name="Prion F."/>
            <person name="Qin B."/>
            <person name="Qu C."/>
            <person name="Retzel E.F."/>
            <person name="Riddle C."/>
            <person name="Sallet E."/>
            <person name="Samain S."/>
            <person name="Samson N."/>
            <person name="Sanders I."/>
            <person name="Saurat O."/>
            <person name="Scarpelli C."/>
            <person name="Schiex T."/>
            <person name="Segurens B."/>
            <person name="Severin A.J."/>
            <person name="Sherrier D.J."/>
            <person name="Shi R."/>
            <person name="Sims S."/>
            <person name="Singer S.R."/>
            <person name="Sinharoy S."/>
            <person name="Sterck L."/>
            <person name="Viollet A."/>
            <person name="Wang B.B."/>
            <person name="Wang K."/>
            <person name="Wang M."/>
            <person name="Wang X."/>
            <person name="Warfsmann J."/>
            <person name="Weissenbach J."/>
            <person name="White D.D."/>
            <person name="White J.D."/>
            <person name="Wiley G.B."/>
            <person name="Wincker P."/>
            <person name="Xing Y."/>
            <person name="Yang L."/>
            <person name="Yao Z."/>
            <person name="Ying F."/>
            <person name="Zhai J."/>
            <person name="Zhou L."/>
            <person name="Zuber A."/>
            <person name="Denarie J."/>
            <person name="Dixon R.A."/>
            <person name="May G.D."/>
            <person name="Schwartz D.C."/>
            <person name="Rogers J."/>
            <person name="Quetier F."/>
            <person name="Town C.D."/>
            <person name="Roe B.A."/>
        </authorList>
    </citation>
    <scope>NUCLEOTIDE SEQUENCE [LARGE SCALE GENOMIC DNA]</scope>
    <source>
        <strain evidence="2">A17</strain>
        <strain evidence="3 4">cv. Jemalong A17</strain>
    </source>
</reference>
<keyword evidence="2" id="KW-0378">Hydrolase</keyword>
<dbReference type="STRING" id="3880.G7L180"/>
<dbReference type="EnsemblPlants" id="AES79136">
    <property type="protein sequence ID" value="AES79136"/>
    <property type="gene ID" value="MTR_7g057310"/>
</dbReference>
<gene>
    <name evidence="2" type="ordered locus">MTR_7g057310</name>
</gene>
<sequence>MLKVEGDTHNLYQQEFLNSTTQRSIPPHILKVKKGVSLILLRNIDPRYDLCNETRLLCRGFFKNMLDVEILTESYAGKRACLPIIKLKTNMNS</sequence>
<evidence type="ECO:0000313" key="3">
    <source>
        <dbReference type="EnsemblPlants" id="AES79136"/>
    </source>
</evidence>
<dbReference type="InterPro" id="IPR049163">
    <property type="entry name" value="Pif1-like_2B_dom"/>
</dbReference>
<keyword evidence="2" id="KW-0347">Helicase</keyword>
<dbReference type="AlphaFoldDB" id="G7L180"/>
<accession>G7L180</accession>
<dbReference type="GO" id="GO:0004386">
    <property type="term" value="F:helicase activity"/>
    <property type="evidence" value="ECO:0007669"/>
    <property type="project" value="UniProtKB-KW"/>
</dbReference>
<keyword evidence="4" id="KW-1185">Reference proteome</keyword>
<proteinExistence type="predicted"/>
<dbReference type="PANTHER" id="PTHR10492">
    <property type="match status" value="1"/>
</dbReference>
<name>G7L180_MEDTR</name>
<keyword evidence="2" id="KW-0547">Nucleotide-binding</keyword>
<dbReference type="EMBL" id="CM001223">
    <property type="protein sequence ID" value="AES79136.1"/>
    <property type="molecule type" value="Genomic_DNA"/>
</dbReference>
<evidence type="ECO:0000259" key="1">
    <source>
        <dbReference type="Pfam" id="PF21530"/>
    </source>
</evidence>
<evidence type="ECO:0000313" key="2">
    <source>
        <dbReference type="EMBL" id="AES79136.1"/>
    </source>
</evidence>